<evidence type="ECO:0000313" key="1">
    <source>
        <dbReference type="EMBL" id="ABV54362.1"/>
    </source>
</evidence>
<accession>B3SPV8</accession>
<proteinExistence type="predicted"/>
<name>B3SPV8_STUST</name>
<dbReference type="EMBL" id="EF648215">
    <property type="protein sequence ID" value="ABV54362.1"/>
    <property type="molecule type" value="Genomic_DNA"/>
</dbReference>
<sequence>MDFLSLSIAFLLGAFTGAAGNYLADKFTDARREKKEAAALKRLWRDIEAKFPEIINEMRSDILSTQGKGVRAFFLKESNTHIALTSGPSFEYHTDKHPELGAAVLYLAQHGFVQDITPGKTPMYRINEKLVDFLRAPN</sequence>
<dbReference type="AlphaFoldDB" id="B3SPV8"/>
<protein>
    <submittedName>
        <fullName evidence="1">Uncharacterized protein</fullName>
    </submittedName>
</protein>
<organism evidence="1">
    <name type="scientific">Stutzerimonas stutzeri</name>
    <name type="common">Pseudomonas stutzeri</name>
    <dbReference type="NCBI Taxonomy" id="316"/>
    <lineage>
        <taxon>Bacteria</taxon>
        <taxon>Pseudomonadati</taxon>
        <taxon>Pseudomonadota</taxon>
        <taxon>Gammaproteobacteria</taxon>
        <taxon>Pseudomonadales</taxon>
        <taxon>Pseudomonadaceae</taxon>
        <taxon>Stutzerimonas</taxon>
    </lineage>
</organism>
<reference evidence="1" key="1">
    <citation type="journal article" date="2008" name="J. Bacteriol.">
        <title>A family of insertion sequences that impacts integrons by specific targeting of gene cassette recombination sites, the IS1111-attC Group.</title>
        <authorList>
            <person name="Tetu S.G."/>
            <person name="Holmes A.J."/>
        </authorList>
    </citation>
    <scope>NUCLEOTIDE SEQUENCE</scope>
    <source>
        <strain evidence="1">ATCC 17593</strain>
    </source>
</reference>